<gene>
    <name evidence="1" type="ORF">FJQ55_15290</name>
</gene>
<dbReference type="EMBL" id="VFYP01000002">
    <property type="protein sequence ID" value="TPP07024.1"/>
    <property type="molecule type" value="Genomic_DNA"/>
</dbReference>
<organism evidence="1 2">
    <name type="scientific">Rhizobium glycinendophyticum</name>
    <dbReference type="NCBI Taxonomy" id="2589807"/>
    <lineage>
        <taxon>Bacteria</taxon>
        <taxon>Pseudomonadati</taxon>
        <taxon>Pseudomonadota</taxon>
        <taxon>Alphaproteobacteria</taxon>
        <taxon>Hyphomicrobiales</taxon>
        <taxon>Rhizobiaceae</taxon>
        <taxon>Rhizobium/Agrobacterium group</taxon>
        <taxon>Rhizobium</taxon>
    </lineage>
</organism>
<sequence>MTIRQSDIARELDVSEMTISRAMKAIGRNGNRLTEADIWALLVMSDLQHTCRMAPHVSAELVTTFSSELLYLAGDPARKCWITFCETEQASFQLASLTERHLASILDAVPMALTLPLHQSVDRARQRLTAMKTRKAAA</sequence>
<reference evidence="1 2" key="1">
    <citation type="submission" date="2019-06" db="EMBL/GenBank/DDBJ databases">
        <title>Rhizobium sp. CL12 isolated from roots of soybean.</title>
        <authorList>
            <person name="Wang C."/>
        </authorList>
    </citation>
    <scope>NUCLEOTIDE SEQUENCE [LARGE SCALE GENOMIC DNA]</scope>
    <source>
        <strain evidence="1 2">CL12</strain>
    </source>
</reference>
<dbReference type="AlphaFoldDB" id="A0A504TWZ3"/>
<keyword evidence="2" id="KW-1185">Reference proteome</keyword>
<dbReference type="OrthoDB" id="8453169at2"/>
<evidence type="ECO:0000313" key="1">
    <source>
        <dbReference type="EMBL" id="TPP07024.1"/>
    </source>
</evidence>
<name>A0A504TWZ3_9HYPH</name>
<dbReference type="RefSeq" id="WP_140829496.1">
    <property type="nucleotide sequence ID" value="NZ_VFYP01000002.1"/>
</dbReference>
<dbReference type="Proteomes" id="UP000316429">
    <property type="component" value="Unassembled WGS sequence"/>
</dbReference>
<protein>
    <submittedName>
        <fullName evidence="1">Uncharacterized protein</fullName>
    </submittedName>
</protein>
<accession>A0A504TWZ3</accession>
<proteinExistence type="predicted"/>
<evidence type="ECO:0000313" key="2">
    <source>
        <dbReference type="Proteomes" id="UP000316429"/>
    </source>
</evidence>
<comment type="caution">
    <text evidence="1">The sequence shown here is derived from an EMBL/GenBank/DDBJ whole genome shotgun (WGS) entry which is preliminary data.</text>
</comment>